<keyword evidence="7" id="KW-1185">Reference proteome</keyword>
<evidence type="ECO:0000256" key="1">
    <source>
        <dbReference type="ARBA" id="ARBA00004193"/>
    </source>
</evidence>
<dbReference type="CDD" id="cd08506">
    <property type="entry name" value="PBP2_clavulanate_OppA2"/>
    <property type="match status" value="1"/>
</dbReference>
<dbReference type="PROSITE" id="PS01040">
    <property type="entry name" value="SBP_BACTERIAL_5"/>
    <property type="match status" value="1"/>
</dbReference>
<dbReference type="GO" id="GO:0043190">
    <property type="term" value="C:ATP-binding cassette (ABC) transporter complex"/>
    <property type="evidence" value="ECO:0007669"/>
    <property type="project" value="InterPro"/>
</dbReference>
<dbReference type="InterPro" id="IPR039424">
    <property type="entry name" value="SBP_5"/>
</dbReference>
<organism evidence="6 7">
    <name type="scientific">Peterkaempfera bronchialis</name>
    <dbReference type="NCBI Taxonomy" id="2126346"/>
    <lineage>
        <taxon>Bacteria</taxon>
        <taxon>Bacillati</taxon>
        <taxon>Actinomycetota</taxon>
        <taxon>Actinomycetes</taxon>
        <taxon>Kitasatosporales</taxon>
        <taxon>Streptomycetaceae</taxon>
        <taxon>Peterkaempfera</taxon>
    </lineage>
</organism>
<dbReference type="SUPFAM" id="SSF53850">
    <property type="entry name" value="Periplasmic binding protein-like II"/>
    <property type="match status" value="1"/>
</dbReference>
<keyword evidence="3 4" id="KW-0732">Signal</keyword>
<dbReference type="EMBL" id="CP031264">
    <property type="protein sequence ID" value="AXI79544.1"/>
    <property type="molecule type" value="Genomic_DNA"/>
</dbReference>
<dbReference type="OrthoDB" id="5240629at2"/>
<dbReference type="PIRSF" id="PIRSF002741">
    <property type="entry name" value="MppA"/>
    <property type="match status" value="1"/>
</dbReference>
<name>A0A345T0N9_9ACTN</name>
<reference evidence="7" key="1">
    <citation type="submission" date="2018-07" db="EMBL/GenBank/DDBJ databases">
        <title>Streptacidiphilus bronchialis DSM 106435 chromosome.</title>
        <authorList>
            <person name="Batra D."/>
            <person name="Gulvik C.A."/>
        </authorList>
    </citation>
    <scope>NUCLEOTIDE SEQUENCE [LARGE SCALE GENOMIC DNA]</scope>
    <source>
        <strain evidence="7">DSM 106435</strain>
    </source>
</reference>
<dbReference type="PANTHER" id="PTHR30290:SF83">
    <property type="entry name" value="ABC TRANSPORTER SUBSTRATE-BINDING PROTEIN"/>
    <property type="match status" value="1"/>
</dbReference>
<dbReference type="InterPro" id="IPR023765">
    <property type="entry name" value="SBP_5_CS"/>
</dbReference>
<comment type="subcellular location">
    <subcellularLocation>
        <location evidence="1">Cell membrane</location>
        <topology evidence="1">Lipid-anchor</topology>
    </subcellularLocation>
</comment>
<dbReference type="GO" id="GO:0015833">
    <property type="term" value="P:peptide transport"/>
    <property type="evidence" value="ECO:0007669"/>
    <property type="project" value="TreeGrafter"/>
</dbReference>
<proteinExistence type="inferred from homology"/>
<dbReference type="PANTHER" id="PTHR30290">
    <property type="entry name" value="PERIPLASMIC BINDING COMPONENT OF ABC TRANSPORTER"/>
    <property type="match status" value="1"/>
</dbReference>
<dbReference type="Gene3D" id="3.40.190.10">
    <property type="entry name" value="Periplasmic binding protein-like II"/>
    <property type="match status" value="1"/>
</dbReference>
<evidence type="ECO:0000256" key="4">
    <source>
        <dbReference type="SAM" id="SignalP"/>
    </source>
</evidence>
<dbReference type="PROSITE" id="PS51257">
    <property type="entry name" value="PROKAR_LIPOPROTEIN"/>
    <property type="match status" value="1"/>
</dbReference>
<evidence type="ECO:0000256" key="3">
    <source>
        <dbReference type="ARBA" id="ARBA00022729"/>
    </source>
</evidence>
<feature type="signal peptide" evidence="4">
    <location>
        <begin position="1"/>
        <end position="22"/>
    </location>
</feature>
<dbReference type="GO" id="GO:0042597">
    <property type="term" value="C:periplasmic space"/>
    <property type="evidence" value="ECO:0007669"/>
    <property type="project" value="UniProtKB-ARBA"/>
</dbReference>
<dbReference type="InterPro" id="IPR030678">
    <property type="entry name" value="Peptide/Ni-bd"/>
</dbReference>
<feature type="domain" description="Solute-binding protein family 5" evidence="5">
    <location>
        <begin position="109"/>
        <end position="501"/>
    </location>
</feature>
<feature type="chain" id="PRO_5016832456" evidence="4">
    <location>
        <begin position="23"/>
        <end position="592"/>
    </location>
</feature>
<dbReference type="KEGG" id="stri:C7M71_021150"/>
<dbReference type="Proteomes" id="UP000249340">
    <property type="component" value="Chromosome"/>
</dbReference>
<sequence length="592" mass="63184">MNRSRTLAAAGLVAALALTASACGGSKGGGSSSNGGKAKPAAGAGFNAAVGNVVNASAKTGGTLNLWSSQDADSWDPARGYYAFVWNMERFYARTLLAYDSKPGKDGLELVPDLAADKPEISADGKTYTFKLKDGLKFEDGSPITSKDIKYGIERVFAQDVISGGPTYLVQSLDQGQKYPGPYKDKSADKLGLKSVQTPDDQTIIFKLTKADSSFPYLLAMGSASPVPQKLDTGARYGQKPVSSGPYKFESYEPGKSLTLVRNDQWDPKTDPFRKALPEKVTLTITSNADDMDARLLAGTADLDIGQTGVSQDAQIKVLQDSKLKANTDDPFNGFIRYVSLVPKVAPFDNEHCRKAVLYAANPTDLQTARGGPTAGSTYGNMLPPNILGSDDYDPFNLTQGKSQVDKAKDELKQCGKPDGFKTTIAVRNNKDKEVKTAVALQNALKAVGIDAAIDQYDGKLLSSVVGAPDVVHKKGYGLIVMGWGADYPNGSGFLQPLVDGRFIATNGNNNFAEINDPEINGLFDKAAGETDPAAAADIYKQINHKVVDGAYYLPVVADKALNYRNPRLTNVYVHEAFGMVDFQALGTSDGK</sequence>
<accession>A0A345T0N9</accession>
<evidence type="ECO:0000313" key="7">
    <source>
        <dbReference type="Proteomes" id="UP000249340"/>
    </source>
</evidence>
<evidence type="ECO:0000313" key="6">
    <source>
        <dbReference type="EMBL" id="AXI79544.1"/>
    </source>
</evidence>
<comment type="similarity">
    <text evidence="2">Belongs to the bacterial solute-binding protein 5 family.</text>
</comment>
<dbReference type="AlphaFoldDB" id="A0A345T0N9"/>
<dbReference type="RefSeq" id="WP_111490181.1">
    <property type="nucleotide sequence ID" value="NZ_CP031264.1"/>
</dbReference>
<evidence type="ECO:0000256" key="2">
    <source>
        <dbReference type="ARBA" id="ARBA00005695"/>
    </source>
</evidence>
<dbReference type="GO" id="GO:1904680">
    <property type="term" value="F:peptide transmembrane transporter activity"/>
    <property type="evidence" value="ECO:0007669"/>
    <property type="project" value="TreeGrafter"/>
</dbReference>
<protein>
    <submittedName>
        <fullName evidence="6">ABC transporter substrate-binding protein</fullName>
    </submittedName>
</protein>
<dbReference type="Gene3D" id="3.10.105.10">
    <property type="entry name" value="Dipeptide-binding Protein, Domain 3"/>
    <property type="match status" value="1"/>
</dbReference>
<evidence type="ECO:0000259" key="5">
    <source>
        <dbReference type="Pfam" id="PF00496"/>
    </source>
</evidence>
<dbReference type="InterPro" id="IPR000914">
    <property type="entry name" value="SBP_5_dom"/>
</dbReference>
<gene>
    <name evidence="6" type="ORF">C7M71_021150</name>
</gene>
<dbReference type="Pfam" id="PF00496">
    <property type="entry name" value="SBP_bac_5"/>
    <property type="match status" value="1"/>
</dbReference>